<dbReference type="Proteomes" id="UP000053881">
    <property type="component" value="Unassembled WGS sequence"/>
</dbReference>
<dbReference type="Pfam" id="PF13561">
    <property type="entry name" value="adh_short_C2"/>
    <property type="match status" value="1"/>
</dbReference>
<dbReference type="FunFam" id="3.40.50.720:FF:000084">
    <property type="entry name" value="Short-chain dehydrogenase reductase"/>
    <property type="match status" value="1"/>
</dbReference>
<dbReference type="InterPro" id="IPR002347">
    <property type="entry name" value="SDR_fam"/>
</dbReference>
<comment type="caution">
    <text evidence="3">The sequence shown here is derived from an EMBL/GenBank/DDBJ whole genome shotgun (WGS) entry which is preliminary data.</text>
</comment>
<protein>
    <submittedName>
        <fullName evidence="3">Gluconate 5-dehydrogenase</fullName>
    </submittedName>
</protein>
<evidence type="ECO:0000313" key="3">
    <source>
        <dbReference type="EMBL" id="KRG11961.1"/>
    </source>
</evidence>
<dbReference type="InterPro" id="IPR036291">
    <property type="entry name" value="NAD(P)-bd_dom_sf"/>
</dbReference>
<dbReference type="InterPro" id="IPR020904">
    <property type="entry name" value="Sc_DH/Rdtase_CS"/>
</dbReference>
<dbReference type="GO" id="GO:0016616">
    <property type="term" value="F:oxidoreductase activity, acting on the CH-OH group of donors, NAD or NADP as acceptor"/>
    <property type="evidence" value="ECO:0007669"/>
    <property type="project" value="TreeGrafter"/>
</dbReference>
<dbReference type="SUPFAM" id="SSF51735">
    <property type="entry name" value="NAD(P)-binding Rossmann-fold domains"/>
    <property type="match status" value="1"/>
</dbReference>
<evidence type="ECO:0000256" key="2">
    <source>
        <dbReference type="ARBA" id="ARBA00023002"/>
    </source>
</evidence>
<dbReference type="PANTHER" id="PTHR42760:SF115">
    <property type="entry name" value="3-OXOACYL-[ACYL-CARRIER-PROTEIN] REDUCTASE FABG"/>
    <property type="match status" value="1"/>
</dbReference>
<comment type="similarity">
    <text evidence="1">Belongs to the short-chain dehydrogenases/reductases (SDR) family.</text>
</comment>
<accession>A0A0Q9XXJ2</accession>
<proteinExistence type="inferred from homology"/>
<reference evidence="3 4" key="1">
    <citation type="submission" date="2015-06" db="EMBL/GenBank/DDBJ databases">
        <title>Genome sequencing project of Bacillus galactosidilyticus PL133.</title>
        <authorList>
            <person name="Gaiero J."/>
            <person name="Nicol R."/>
            <person name="Habash M."/>
        </authorList>
    </citation>
    <scope>NUCLEOTIDE SEQUENCE [LARGE SCALE GENOMIC DNA]</scope>
    <source>
        <strain evidence="3 4">PL133</strain>
    </source>
</reference>
<dbReference type="PATRIC" id="fig|217031.4.peg.4228"/>
<dbReference type="PANTHER" id="PTHR42760">
    <property type="entry name" value="SHORT-CHAIN DEHYDROGENASES/REDUCTASES FAMILY MEMBER"/>
    <property type="match status" value="1"/>
</dbReference>
<sequence>MSSLFDLTGKVAVAIGGNSVLGGSIAKGLAEHGAKVAVVGRNMESAEKVVQEIIANGGEAKAFQADVSELDTVKKAADEIEEWAGGYDILLNAPGKNSPTPFFELEKDEWDDIMDVNLKGLVFTIQHFAKRMIDQERKGSIINISSVSSGPPLSKVFTYSASKSGVNSVTQFLAREFAPHGIRVNAIIPGFFPAEQNRKILSEKRIQSIMGHTPMNRFGEPDELKGAAVYLASDRASGFVTGTFIRVDGGWMAVLAV</sequence>
<evidence type="ECO:0000313" key="4">
    <source>
        <dbReference type="Proteomes" id="UP000053881"/>
    </source>
</evidence>
<dbReference type="AlphaFoldDB" id="A0A0Q9XXJ2"/>
<evidence type="ECO:0000256" key="1">
    <source>
        <dbReference type="ARBA" id="ARBA00006484"/>
    </source>
</evidence>
<dbReference type="PROSITE" id="PS00061">
    <property type="entry name" value="ADH_SHORT"/>
    <property type="match status" value="1"/>
</dbReference>
<dbReference type="GO" id="GO:0008206">
    <property type="term" value="P:bile acid metabolic process"/>
    <property type="evidence" value="ECO:0007669"/>
    <property type="project" value="UniProtKB-ARBA"/>
</dbReference>
<dbReference type="PRINTS" id="PR00081">
    <property type="entry name" value="GDHRDH"/>
</dbReference>
<name>A0A0Q9XXJ2_9BACI</name>
<gene>
    <name evidence="3" type="ORF">ACA29_12685</name>
</gene>
<dbReference type="PRINTS" id="PR00080">
    <property type="entry name" value="SDRFAMILY"/>
</dbReference>
<organism evidence="3 4">
    <name type="scientific">Lederbergia galactosidilytica</name>
    <dbReference type="NCBI Taxonomy" id="217031"/>
    <lineage>
        <taxon>Bacteria</taxon>
        <taxon>Bacillati</taxon>
        <taxon>Bacillota</taxon>
        <taxon>Bacilli</taxon>
        <taxon>Bacillales</taxon>
        <taxon>Bacillaceae</taxon>
        <taxon>Lederbergia</taxon>
    </lineage>
</organism>
<keyword evidence="2" id="KW-0560">Oxidoreductase</keyword>
<dbReference type="EMBL" id="LGPB01000103">
    <property type="protein sequence ID" value="KRG11961.1"/>
    <property type="molecule type" value="Genomic_DNA"/>
</dbReference>
<dbReference type="Gene3D" id="3.40.50.720">
    <property type="entry name" value="NAD(P)-binding Rossmann-like Domain"/>
    <property type="match status" value="1"/>
</dbReference>